<keyword evidence="21" id="KW-1185">Reference proteome</keyword>
<keyword evidence="8" id="KW-0732">Signal</keyword>
<evidence type="ECO:0000259" key="19">
    <source>
        <dbReference type="Pfam" id="PF01699"/>
    </source>
</evidence>
<keyword evidence="5" id="KW-0633">Potassium transport</keyword>
<evidence type="ECO:0000256" key="18">
    <source>
        <dbReference type="SAM" id="Phobius"/>
    </source>
</evidence>
<keyword evidence="6" id="KW-0109">Calcium transport</keyword>
<dbReference type="InterPro" id="IPR044880">
    <property type="entry name" value="NCX_ion-bd_dom_sf"/>
</dbReference>
<dbReference type="Pfam" id="PF01699">
    <property type="entry name" value="Na_Ca_ex"/>
    <property type="match status" value="2"/>
</dbReference>
<dbReference type="Gene3D" id="1.20.1420.30">
    <property type="entry name" value="NCX, central ion-binding region"/>
    <property type="match status" value="2"/>
</dbReference>
<dbReference type="PANTHER" id="PTHR10846">
    <property type="entry name" value="SODIUM/POTASSIUM/CALCIUM EXCHANGER"/>
    <property type="match status" value="1"/>
</dbReference>
<dbReference type="FunFam" id="1.20.1420.30:FF:000009">
    <property type="entry name" value="sodium/potassium/calcium exchanger 5 isoform X2"/>
    <property type="match status" value="1"/>
</dbReference>
<dbReference type="GO" id="GO:0005262">
    <property type="term" value="F:calcium channel activity"/>
    <property type="evidence" value="ECO:0007669"/>
    <property type="project" value="TreeGrafter"/>
</dbReference>
<keyword evidence="9" id="KW-0106">Calcium</keyword>
<evidence type="ECO:0000256" key="13">
    <source>
        <dbReference type="ARBA" id="ARBA00023053"/>
    </source>
</evidence>
<keyword evidence="3" id="KW-0813">Transport</keyword>
<keyword evidence="12 18" id="KW-1133">Transmembrane helix</keyword>
<feature type="transmembrane region" description="Helical" evidence="18">
    <location>
        <begin position="565"/>
        <end position="586"/>
    </location>
</feature>
<keyword evidence="14" id="KW-0406">Ion transport</keyword>
<dbReference type="FunFam" id="1.20.1420.30:FF:000004">
    <property type="entry name" value="Sodium/potassium/calcium exchanger 2 isoform 1"/>
    <property type="match status" value="1"/>
</dbReference>
<evidence type="ECO:0000256" key="7">
    <source>
        <dbReference type="ARBA" id="ARBA00022692"/>
    </source>
</evidence>
<evidence type="ECO:0000256" key="16">
    <source>
        <dbReference type="ARBA" id="ARBA00023201"/>
    </source>
</evidence>
<dbReference type="PANTHER" id="PTHR10846:SF73">
    <property type="entry name" value="SODIUM_CALCIUM EXCHANGER MEMBRANE REGION DOMAIN-CONTAINING PROTEIN"/>
    <property type="match status" value="1"/>
</dbReference>
<keyword evidence="7 18" id="KW-0812">Transmembrane</keyword>
<evidence type="ECO:0000313" key="20">
    <source>
        <dbReference type="EnsemblMetazoa" id="XP_022647895"/>
    </source>
</evidence>
<keyword evidence="13" id="KW-0915">Sodium</keyword>
<keyword evidence="15 18" id="KW-0472">Membrane</keyword>
<feature type="transmembrane region" description="Helical" evidence="18">
    <location>
        <begin position="345"/>
        <end position="371"/>
    </location>
</feature>
<evidence type="ECO:0000256" key="11">
    <source>
        <dbReference type="ARBA" id="ARBA00022958"/>
    </source>
</evidence>
<dbReference type="GO" id="GO:0008273">
    <property type="term" value="F:calcium, potassium:sodium antiporter activity"/>
    <property type="evidence" value="ECO:0007669"/>
    <property type="project" value="TreeGrafter"/>
</dbReference>
<dbReference type="InterPro" id="IPR004481">
    <property type="entry name" value="K/Na/Ca-exchanger"/>
</dbReference>
<dbReference type="OMA" id="MAIANCF"/>
<feature type="compositionally biased region" description="Basic and acidic residues" evidence="17">
    <location>
        <begin position="120"/>
        <end position="146"/>
    </location>
</feature>
<reference evidence="20" key="1">
    <citation type="submission" date="2021-01" db="UniProtKB">
        <authorList>
            <consortium name="EnsemblMetazoa"/>
        </authorList>
    </citation>
    <scope>IDENTIFICATION</scope>
</reference>
<evidence type="ECO:0000256" key="4">
    <source>
        <dbReference type="ARBA" id="ARBA00022449"/>
    </source>
</evidence>
<organism evidence="20 21">
    <name type="scientific">Varroa destructor</name>
    <name type="common">Honeybee mite</name>
    <dbReference type="NCBI Taxonomy" id="109461"/>
    <lineage>
        <taxon>Eukaryota</taxon>
        <taxon>Metazoa</taxon>
        <taxon>Ecdysozoa</taxon>
        <taxon>Arthropoda</taxon>
        <taxon>Chelicerata</taxon>
        <taxon>Arachnida</taxon>
        <taxon>Acari</taxon>
        <taxon>Parasitiformes</taxon>
        <taxon>Mesostigmata</taxon>
        <taxon>Gamasina</taxon>
        <taxon>Dermanyssoidea</taxon>
        <taxon>Varroidae</taxon>
        <taxon>Varroa</taxon>
    </lineage>
</organism>
<feature type="compositionally biased region" description="Polar residues" evidence="17">
    <location>
        <begin position="110"/>
        <end position="119"/>
    </location>
</feature>
<dbReference type="OrthoDB" id="2127281at2759"/>
<keyword evidence="10" id="KW-0769">Symport</keyword>
<dbReference type="AlphaFoldDB" id="A0A7M7J8S8"/>
<comment type="similarity">
    <text evidence="2">Belongs to the Ca(2+):cation antiporter (CaCA) (TC 2.A.19) family. SLC24A subfamily.</text>
</comment>
<sequence>MTTVPVQWDKFTRSSSARHRALRRAVALIFVVAVFAGVELVADWKKQGEPAGNRIAIQLSWRSRDLLSDNTNGAIKVPSPTEETELNIESRKSGIGGTDHPKESDDGDTKSNQPGPSSDQNEKDNKIAKDSKGGSKDVSSDLKNRTADVTNTTRKDKGQSAITRRPYVGITAIHEHPRHKIVENETCLQAAFHEFPSDIFSHRARARGAIIIHMFVAIYMFYALAVVCDDYFIASLEECAQRLNLSDDVAGATFMAAGSSAPELFTAILGVIVAKGDVGTGTVVGSAVYNVLFVIAICGLYAGREVPVTWWPLFRDSVFYSFTVIVLIIVIYDSRVSQGESTVMLLLYGIYIALMKFNRTIHLIVAAKFGLSDTVQSREMDTLTGDKQNNYGGPTNSCISFYEAALIMLCKPNFRRKTRFWAAVKRVMHNRRKALQGYGRFTRSESIIMTSNKKFNWRIRPPMENGMKDQVLYWIRVPLLATLEYTIPDCRSNLGSKVFLVTFAMSIWWTAIFSYLMVWMVTLIGFTMGIPDSIMGITFLAAGTSIPDAYASLLVSKQGQGDMAIANCFGSNVFDILVGLAVPWLIQTTYIDPSGYAIIFSKGLLYTVVLLFLTIIITIVAIQRSGWLLTKKLGTLLMAIYVVFLILCSAIEFNVFSHVNPPTCAEPDE</sequence>
<evidence type="ECO:0000256" key="15">
    <source>
        <dbReference type="ARBA" id="ARBA00023136"/>
    </source>
</evidence>
<evidence type="ECO:0000256" key="17">
    <source>
        <dbReference type="SAM" id="MobiDB-lite"/>
    </source>
</evidence>
<feature type="transmembrane region" description="Helical" evidence="18">
    <location>
        <begin position="498"/>
        <end position="521"/>
    </location>
</feature>
<feature type="compositionally biased region" description="Basic and acidic residues" evidence="17">
    <location>
        <begin position="99"/>
        <end position="109"/>
    </location>
</feature>
<feature type="transmembrane region" description="Helical" evidence="18">
    <location>
        <begin position="317"/>
        <end position="333"/>
    </location>
</feature>
<accession>A0A7M7J8S8</accession>
<dbReference type="EnsemblMetazoa" id="XM_022792160">
    <property type="protein sequence ID" value="XP_022647895"/>
    <property type="gene ID" value="LOC111244765"/>
</dbReference>
<name>A0A7M7J8S8_VARDE</name>
<feature type="region of interest" description="Disordered" evidence="17">
    <location>
        <begin position="69"/>
        <end position="161"/>
    </location>
</feature>
<dbReference type="InParanoid" id="A0A7M7J8S8"/>
<keyword evidence="4" id="KW-0050">Antiport</keyword>
<feature type="transmembrane region" description="Helical" evidence="18">
    <location>
        <begin position="391"/>
        <end position="410"/>
    </location>
</feature>
<dbReference type="GO" id="GO:0005886">
    <property type="term" value="C:plasma membrane"/>
    <property type="evidence" value="ECO:0007669"/>
    <property type="project" value="TreeGrafter"/>
</dbReference>
<dbReference type="RefSeq" id="XP_022647895.1">
    <property type="nucleotide sequence ID" value="XM_022792160.1"/>
</dbReference>
<evidence type="ECO:0000256" key="12">
    <source>
        <dbReference type="ARBA" id="ARBA00022989"/>
    </source>
</evidence>
<dbReference type="NCBIfam" id="TIGR00367">
    <property type="entry name" value="calcium/sodium antiporter"/>
    <property type="match status" value="1"/>
</dbReference>
<feature type="transmembrane region" description="Helical" evidence="18">
    <location>
        <begin position="281"/>
        <end position="302"/>
    </location>
</feature>
<evidence type="ECO:0000256" key="2">
    <source>
        <dbReference type="ARBA" id="ARBA00005364"/>
    </source>
</evidence>
<comment type="subcellular location">
    <subcellularLocation>
        <location evidence="1">Membrane</location>
        <topology evidence="1">Multi-pass membrane protein</topology>
    </subcellularLocation>
</comment>
<evidence type="ECO:0000256" key="10">
    <source>
        <dbReference type="ARBA" id="ARBA00022847"/>
    </source>
</evidence>
<dbReference type="GeneID" id="111244765"/>
<evidence type="ECO:0000256" key="3">
    <source>
        <dbReference type="ARBA" id="ARBA00022448"/>
    </source>
</evidence>
<feature type="domain" description="Sodium/calcium exchanger membrane region" evidence="19">
    <location>
        <begin position="500"/>
        <end position="648"/>
    </location>
</feature>
<feature type="transmembrane region" description="Helical" evidence="18">
    <location>
        <begin position="254"/>
        <end position="274"/>
    </location>
</feature>
<dbReference type="Proteomes" id="UP000594260">
    <property type="component" value="Unplaced"/>
</dbReference>
<proteinExistence type="inferred from homology"/>
<dbReference type="InterPro" id="IPR004837">
    <property type="entry name" value="NaCa_Exmemb"/>
</dbReference>
<evidence type="ECO:0000256" key="1">
    <source>
        <dbReference type="ARBA" id="ARBA00004141"/>
    </source>
</evidence>
<evidence type="ECO:0000256" key="8">
    <source>
        <dbReference type="ARBA" id="ARBA00022729"/>
    </source>
</evidence>
<evidence type="ECO:0000256" key="5">
    <source>
        <dbReference type="ARBA" id="ARBA00022538"/>
    </source>
</evidence>
<feature type="transmembrane region" description="Helical" evidence="18">
    <location>
        <begin position="533"/>
        <end position="553"/>
    </location>
</feature>
<dbReference type="KEGG" id="vde:111244765"/>
<protein>
    <recommendedName>
        <fullName evidence="19">Sodium/calcium exchanger membrane region domain-containing protein</fullName>
    </recommendedName>
</protein>
<feature type="transmembrane region" description="Helical" evidence="18">
    <location>
        <begin position="598"/>
        <end position="621"/>
    </location>
</feature>
<keyword evidence="11" id="KW-0630">Potassium</keyword>
<feature type="transmembrane region" description="Helical" evidence="18">
    <location>
        <begin position="633"/>
        <end position="653"/>
    </location>
</feature>
<evidence type="ECO:0000256" key="9">
    <source>
        <dbReference type="ARBA" id="ARBA00022837"/>
    </source>
</evidence>
<feature type="transmembrane region" description="Helical" evidence="18">
    <location>
        <begin position="210"/>
        <end position="234"/>
    </location>
</feature>
<dbReference type="GO" id="GO:0015293">
    <property type="term" value="F:symporter activity"/>
    <property type="evidence" value="ECO:0007669"/>
    <property type="project" value="UniProtKB-KW"/>
</dbReference>
<evidence type="ECO:0000256" key="6">
    <source>
        <dbReference type="ARBA" id="ARBA00022568"/>
    </source>
</evidence>
<dbReference type="GO" id="GO:0006874">
    <property type="term" value="P:intracellular calcium ion homeostasis"/>
    <property type="evidence" value="ECO:0007669"/>
    <property type="project" value="TreeGrafter"/>
</dbReference>
<evidence type="ECO:0000256" key="14">
    <source>
        <dbReference type="ARBA" id="ARBA00023065"/>
    </source>
</evidence>
<evidence type="ECO:0000313" key="21">
    <source>
        <dbReference type="Proteomes" id="UP000594260"/>
    </source>
</evidence>
<keyword evidence="16" id="KW-0739">Sodium transport</keyword>
<feature type="domain" description="Sodium/calcium exchanger membrane region" evidence="19">
    <location>
        <begin position="215"/>
        <end position="355"/>
    </location>
</feature>
<feature type="transmembrane region" description="Helical" evidence="18">
    <location>
        <begin position="21"/>
        <end position="42"/>
    </location>
</feature>